<dbReference type="SUPFAM" id="SSF55895">
    <property type="entry name" value="Ribonuclease Rh-like"/>
    <property type="match status" value="1"/>
</dbReference>
<dbReference type="GO" id="GO:0006401">
    <property type="term" value="P:RNA catabolic process"/>
    <property type="evidence" value="ECO:0007669"/>
    <property type="project" value="TreeGrafter"/>
</dbReference>
<dbReference type="InterPro" id="IPR001568">
    <property type="entry name" value="RNase_T2-like"/>
</dbReference>
<dbReference type="PROSITE" id="PS00530">
    <property type="entry name" value="RNASE_T2_1"/>
    <property type="match status" value="1"/>
</dbReference>
<dbReference type="InterPro" id="IPR036430">
    <property type="entry name" value="RNase_T2-like_sf"/>
</dbReference>
<keyword evidence="3" id="KW-0255">Endonuclease</keyword>
<dbReference type="EC" id="4.6.1.19" evidence="2"/>
<proteinExistence type="inferred from homology"/>
<evidence type="ECO:0000256" key="3">
    <source>
        <dbReference type="ARBA" id="ARBA00022759"/>
    </source>
</evidence>
<dbReference type="GO" id="GO:0003723">
    <property type="term" value="F:RNA binding"/>
    <property type="evidence" value="ECO:0007669"/>
    <property type="project" value="InterPro"/>
</dbReference>
<dbReference type="Gene3D" id="3.90.730.10">
    <property type="entry name" value="Ribonuclease T2-like"/>
    <property type="match status" value="1"/>
</dbReference>
<dbReference type="InterPro" id="IPR018188">
    <property type="entry name" value="RNase_T2_His_AS_1"/>
</dbReference>
<evidence type="ECO:0000313" key="7">
    <source>
        <dbReference type="Proteomes" id="UP000078544"/>
    </source>
</evidence>
<dbReference type="GO" id="GO:0005576">
    <property type="term" value="C:extracellular region"/>
    <property type="evidence" value="ECO:0007669"/>
    <property type="project" value="TreeGrafter"/>
</dbReference>
<evidence type="ECO:0000256" key="1">
    <source>
        <dbReference type="ARBA" id="ARBA00007469"/>
    </source>
</evidence>
<dbReference type="PANTHER" id="PTHR11240">
    <property type="entry name" value="RIBONUCLEASE T2"/>
    <property type="match status" value="1"/>
</dbReference>
<comment type="similarity">
    <text evidence="1 4">Belongs to the RNase T2 family.</text>
</comment>
<dbReference type="InterPro" id="IPR033130">
    <property type="entry name" value="RNase_T2_His_AS_2"/>
</dbReference>
<evidence type="ECO:0000256" key="4">
    <source>
        <dbReference type="RuleBase" id="RU004328"/>
    </source>
</evidence>
<reference evidence="6 7" key="1">
    <citation type="journal article" date="2016" name="Genome Biol. Evol.">
        <title>Divergent and convergent evolution of fungal pathogenicity.</title>
        <authorList>
            <person name="Shang Y."/>
            <person name="Xiao G."/>
            <person name="Zheng P."/>
            <person name="Cen K."/>
            <person name="Zhan S."/>
            <person name="Wang C."/>
        </authorList>
    </citation>
    <scope>NUCLEOTIDE SEQUENCE [LARGE SCALE GENOMIC DNA]</scope>
    <source>
        <strain evidence="6 7">RCEF 2490</strain>
    </source>
</reference>
<name>A0A166RKN2_9HYPO</name>
<dbReference type="PANTHER" id="PTHR11240:SF17">
    <property type="entry name" value="RIBONUCLEASE T2"/>
    <property type="match status" value="1"/>
</dbReference>
<keyword evidence="7" id="KW-1185">Reference proteome</keyword>
<evidence type="ECO:0000313" key="6">
    <source>
        <dbReference type="EMBL" id="OAA32295.1"/>
    </source>
</evidence>
<dbReference type="AlphaFoldDB" id="A0A166RKN2"/>
<dbReference type="GO" id="GO:0033897">
    <property type="term" value="F:ribonuclease T2 activity"/>
    <property type="evidence" value="ECO:0007669"/>
    <property type="project" value="UniProtKB-EC"/>
</dbReference>
<dbReference type="Proteomes" id="UP000078544">
    <property type="component" value="Unassembled WGS sequence"/>
</dbReference>
<dbReference type="PROSITE" id="PS00531">
    <property type="entry name" value="RNASE_T2_2"/>
    <property type="match status" value="1"/>
</dbReference>
<organism evidence="6 7">
    <name type="scientific">Moelleriella libera RCEF 2490</name>
    <dbReference type="NCBI Taxonomy" id="1081109"/>
    <lineage>
        <taxon>Eukaryota</taxon>
        <taxon>Fungi</taxon>
        <taxon>Dikarya</taxon>
        <taxon>Ascomycota</taxon>
        <taxon>Pezizomycotina</taxon>
        <taxon>Sordariomycetes</taxon>
        <taxon>Hypocreomycetidae</taxon>
        <taxon>Hypocreales</taxon>
        <taxon>Clavicipitaceae</taxon>
        <taxon>Moelleriella</taxon>
    </lineage>
</organism>
<dbReference type="EMBL" id="AZGY01000002">
    <property type="protein sequence ID" value="OAA32295.1"/>
    <property type="molecule type" value="Genomic_DNA"/>
</dbReference>
<keyword evidence="3" id="KW-0378">Hydrolase</keyword>
<evidence type="ECO:0000256" key="2">
    <source>
        <dbReference type="ARBA" id="ARBA00012571"/>
    </source>
</evidence>
<accession>A0A166RKN2</accession>
<protein>
    <recommendedName>
        <fullName evidence="2">ribonuclease T2</fullName>
        <ecNumber evidence="2">4.6.1.19</ecNumber>
    </recommendedName>
</protein>
<gene>
    <name evidence="6" type="ORF">AAL_01627</name>
</gene>
<feature type="region of interest" description="Disordered" evidence="5">
    <location>
        <begin position="76"/>
        <end position="95"/>
    </location>
</feature>
<dbReference type="Pfam" id="PF00445">
    <property type="entry name" value="Ribonuclease_T2"/>
    <property type="match status" value="1"/>
</dbReference>
<evidence type="ECO:0000256" key="5">
    <source>
        <dbReference type="SAM" id="MobiDB-lite"/>
    </source>
</evidence>
<dbReference type="OrthoDB" id="435754at2759"/>
<sequence length="288" mass="32678">MVPLRFDSRLLMWEEEEEETTLMLCGQVATQLWSTFTGLESRGQIYAKDSWSIHGLWPDFCNGSYTQYCNLGKQYDPRPSPNTTNSKPGGTPVPAYKGEPIDRWFGPYGKLDLLAYMNKYWVSQSDANWVFWAHEYSKHATCFSTFQTVCYGPKAAEHTDLFDFFETVITWQRRLPTYRWLAEAGIRPSNQTGYTLGNLQRALARGFGKPAFVGCGGPKFNETRAGRGSLDNGRTELNEIWYYYHVRGTPQRADGVKLDAGTAGGRLTTCAKAEGAVKYYERTRGSEH</sequence>
<keyword evidence="3" id="KW-0540">Nuclease</keyword>
<comment type="caution">
    <text evidence="6">The sequence shown here is derived from an EMBL/GenBank/DDBJ whole genome shotgun (WGS) entry which is preliminary data.</text>
</comment>